<keyword evidence="3" id="KW-1185">Reference proteome</keyword>
<dbReference type="GeneID" id="30968121"/>
<proteinExistence type="predicted"/>
<name>A0A1D2VHH5_9ASCO</name>
<gene>
    <name evidence="2" type="ORF">ASCRUDRAFT_8035</name>
</gene>
<dbReference type="InParanoid" id="A0A1D2VHH5"/>
<dbReference type="Proteomes" id="UP000095038">
    <property type="component" value="Unassembled WGS sequence"/>
</dbReference>
<accession>A0A1D2VHH5</accession>
<protein>
    <submittedName>
        <fullName evidence="2">Uncharacterized protein</fullName>
    </submittedName>
</protein>
<evidence type="ECO:0000256" key="1">
    <source>
        <dbReference type="SAM" id="MobiDB-lite"/>
    </source>
</evidence>
<dbReference type="EMBL" id="KV454480">
    <property type="protein sequence ID" value="ODV61075.1"/>
    <property type="molecule type" value="Genomic_DNA"/>
</dbReference>
<feature type="compositionally biased region" description="Polar residues" evidence="1">
    <location>
        <begin position="1"/>
        <end position="17"/>
    </location>
</feature>
<evidence type="ECO:0000313" key="3">
    <source>
        <dbReference type="Proteomes" id="UP000095038"/>
    </source>
</evidence>
<dbReference type="AlphaFoldDB" id="A0A1D2VHH5"/>
<organism evidence="2 3">
    <name type="scientific">Ascoidea rubescens DSM 1968</name>
    <dbReference type="NCBI Taxonomy" id="1344418"/>
    <lineage>
        <taxon>Eukaryota</taxon>
        <taxon>Fungi</taxon>
        <taxon>Dikarya</taxon>
        <taxon>Ascomycota</taxon>
        <taxon>Saccharomycotina</taxon>
        <taxon>Saccharomycetes</taxon>
        <taxon>Ascoideaceae</taxon>
        <taxon>Ascoidea</taxon>
    </lineage>
</organism>
<sequence length="114" mass="12298">MADNINGEQNQAQPQQNHNEEMFSILKTGFQAIKTEVLPKMGIMTNGGTDTNEAAYDETYAVGEGTVAGGLAVEDDEACCGDTINIVDLNPMDFKLINVVSQQKKLYSVASLSH</sequence>
<evidence type="ECO:0000313" key="2">
    <source>
        <dbReference type="EMBL" id="ODV61075.1"/>
    </source>
</evidence>
<feature type="region of interest" description="Disordered" evidence="1">
    <location>
        <begin position="1"/>
        <end position="20"/>
    </location>
</feature>
<reference evidence="3" key="1">
    <citation type="submission" date="2016-05" db="EMBL/GenBank/DDBJ databases">
        <title>Comparative genomics of biotechnologically important yeasts.</title>
        <authorList>
            <consortium name="DOE Joint Genome Institute"/>
            <person name="Riley R."/>
            <person name="Haridas S."/>
            <person name="Wolfe K.H."/>
            <person name="Lopes M.R."/>
            <person name="Hittinger C.T."/>
            <person name="Goker M."/>
            <person name="Salamov A."/>
            <person name="Wisecaver J."/>
            <person name="Long T.M."/>
            <person name="Aerts A.L."/>
            <person name="Barry K."/>
            <person name="Choi C."/>
            <person name="Clum A."/>
            <person name="Coughlan A.Y."/>
            <person name="Deshpande S."/>
            <person name="Douglass A.P."/>
            <person name="Hanson S.J."/>
            <person name="Klenk H.-P."/>
            <person name="Labutti K."/>
            <person name="Lapidus A."/>
            <person name="Lindquist E."/>
            <person name="Lipzen A."/>
            <person name="Meier-Kolthoff J.P."/>
            <person name="Ohm R.A."/>
            <person name="Otillar R.P."/>
            <person name="Pangilinan J."/>
            <person name="Peng Y."/>
            <person name="Rokas A."/>
            <person name="Rosa C.A."/>
            <person name="Scheuner C."/>
            <person name="Sibirny A.A."/>
            <person name="Slot J.C."/>
            <person name="Stielow J.B."/>
            <person name="Sun H."/>
            <person name="Kurtzman C.P."/>
            <person name="Blackwell M."/>
            <person name="Grigoriev I.V."/>
            <person name="Jeffries T.W."/>
        </authorList>
    </citation>
    <scope>NUCLEOTIDE SEQUENCE [LARGE SCALE GENOMIC DNA]</scope>
    <source>
        <strain evidence="3">DSM 1968</strain>
    </source>
</reference>
<dbReference type="RefSeq" id="XP_020047382.1">
    <property type="nucleotide sequence ID" value="XM_020194485.1"/>
</dbReference>